<dbReference type="Pfam" id="PF00560">
    <property type="entry name" value="LRR_1"/>
    <property type="match status" value="4"/>
</dbReference>
<dbReference type="InterPro" id="IPR001611">
    <property type="entry name" value="Leu-rich_rpt"/>
</dbReference>
<reference evidence="2" key="1">
    <citation type="submission" date="2018-02" db="EMBL/GenBank/DDBJ databases">
        <authorList>
            <person name="Cohen D.B."/>
            <person name="Kent A.D."/>
        </authorList>
    </citation>
    <scope>NUCLEOTIDE SEQUENCE</scope>
</reference>
<dbReference type="AlphaFoldDB" id="A0A2N9IIH4"/>
<organism evidence="2">
    <name type="scientific">Fagus sylvatica</name>
    <name type="common">Beechnut</name>
    <dbReference type="NCBI Taxonomy" id="28930"/>
    <lineage>
        <taxon>Eukaryota</taxon>
        <taxon>Viridiplantae</taxon>
        <taxon>Streptophyta</taxon>
        <taxon>Embryophyta</taxon>
        <taxon>Tracheophyta</taxon>
        <taxon>Spermatophyta</taxon>
        <taxon>Magnoliopsida</taxon>
        <taxon>eudicotyledons</taxon>
        <taxon>Gunneridae</taxon>
        <taxon>Pentapetalae</taxon>
        <taxon>rosids</taxon>
        <taxon>fabids</taxon>
        <taxon>Fagales</taxon>
        <taxon>Fagaceae</taxon>
        <taxon>Fagus</taxon>
    </lineage>
</organism>
<name>A0A2N9IIH4_FAGSY</name>
<dbReference type="InterPro" id="IPR053211">
    <property type="entry name" value="DNA_repair-toleration"/>
</dbReference>
<dbReference type="PANTHER" id="PTHR48060:SF21">
    <property type="entry name" value="L DOMAIN-LIKE PROTEIN"/>
    <property type="match status" value="1"/>
</dbReference>
<dbReference type="SUPFAM" id="SSF52058">
    <property type="entry name" value="L domain-like"/>
    <property type="match status" value="1"/>
</dbReference>
<proteinExistence type="predicted"/>
<evidence type="ECO:0000313" key="2">
    <source>
        <dbReference type="EMBL" id="SPD25517.1"/>
    </source>
</evidence>
<accession>A0A2N9IIH4</accession>
<dbReference type="Gene3D" id="3.80.10.10">
    <property type="entry name" value="Ribonuclease Inhibitor"/>
    <property type="match status" value="2"/>
</dbReference>
<keyword evidence="1" id="KW-0732">Signal</keyword>
<dbReference type="Pfam" id="PF13516">
    <property type="entry name" value="LRR_6"/>
    <property type="match status" value="1"/>
</dbReference>
<dbReference type="InterPro" id="IPR032675">
    <property type="entry name" value="LRR_dom_sf"/>
</dbReference>
<evidence type="ECO:0008006" key="3">
    <source>
        <dbReference type="Google" id="ProtNLM"/>
    </source>
</evidence>
<evidence type="ECO:0000256" key="1">
    <source>
        <dbReference type="ARBA" id="ARBA00022729"/>
    </source>
</evidence>
<dbReference type="EMBL" id="OIVN01006120">
    <property type="protein sequence ID" value="SPD25517.1"/>
    <property type="molecule type" value="Genomic_DNA"/>
</dbReference>
<dbReference type="PANTHER" id="PTHR48060">
    <property type="entry name" value="DNA DAMAGE-REPAIR/TOLERATION PROTEIN DRT100"/>
    <property type="match status" value="1"/>
</dbReference>
<sequence>MARLLPSIISLCFHYVIVTTVFISIPRLTHSSTLEADTQILRALKHSIDPSSISPISYLNSWDFSVDPCEGSLAQFQPLSLDSENLTYLSLSNNEFAGPIPDLTGLWQLHTLDLSSNQFHGNLPNLPMRLRSLLLNHNILSGHISPVTRLTHLRKLDVSDNRLSETIDFFGEDTRLQVLDAEYNRLHGYLPVNLVTIRNLTTLNLAHNLFSGTIPREYGDKPGQSWRSLYLDNNFLSGNLPPKFISRRARLTGSLANNCLRCPTNIPLCRGGQRPGSECVGQNSGSR</sequence>
<protein>
    <recommendedName>
        <fullName evidence="3">Leucine-rich repeat-containing N-terminal plant-type domain-containing protein</fullName>
    </recommendedName>
</protein>
<gene>
    <name evidence="2" type="ORF">FSB_LOCUS53399</name>
</gene>